<organism evidence="1">
    <name type="scientific">CrAss-like virus sp. ctUXy6</name>
    <dbReference type="NCBI Taxonomy" id="2825835"/>
    <lineage>
        <taxon>Viruses</taxon>
        <taxon>Duplodnaviria</taxon>
        <taxon>Heunggongvirae</taxon>
        <taxon>Uroviricota</taxon>
        <taxon>Caudoviricetes</taxon>
        <taxon>Crassvirales</taxon>
    </lineage>
</organism>
<evidence type="ECO:0000313" key="1">
    <source>
        <dbReference type="EMBL" id="DAG02584.1"/>
    </source>
</evidence>
<protein>
    <submittedName>
        <fullName evidence="1">Uncharacterized protein</fullName>
    </submittedName>
</protein>
<accession>A0A8S5V7A5</accession>
<name>A0A8S5V7A5_9CAUD</name>
<dbReference type="EMBL" id="BK016212">
    <property type="protein sequence ID" value="DAG02584.1"/>
    <property type="molecule type" value="Genomic_DNA"/>
</dbReference>
<proteinExistence type="predicted"/>
<reference evidence="1" key="1">
    <citation type="journal article" date="2021" name="Proc. Natl. Acad. Sci. U.S.A.">
        <title>A Catalog of Tens of Thousands of Viruses from Human Metagenomes Reveals Hidden Associations with Chronic Diseases.</title>
        <authorList>
            <person name="Tisza M.J."/>
            <person name="Buck C.B."/>
        </authorList>
    </citation>
    <scope>NUCLEOTIDE SEQUENCE</scope>
    <source>
        <strain evidence="1">CtUXy6</strain>
    </source>
</reference>
<sequence>MSKVTYIRTKDKHEDTSIEQGVDVHAELLNNDIDELAKAEEQDIDDNYDFGEDDFGYLK</sequence>